<reference evidence="1 2" key="1">
    <citation type="submission" date="2016-10" db="EMBL/GenBank/DDBJ databases">
        <title>The genome sequence of Colletotrichum fioriniae PJ7.</title>
        <authorList>
            <person name="Baroncelli R."/>
        </authorList>
    </citation>
    <scope>NUCLEOTIDE SEQUENCE [LARGE SCALE GENOMIC DNA]</scope>
    <source>
        <strain evidence="1 2">IMI 384185</strain>
    </source>
</reference>
<keyword evidence="2" id="KW-1185">Reference proteome</keyword>
<organism evidence="1 2">
    <name type="scientific">Colletotrichum paranaense</name>
    <dbReference type="NCBI Taxonomy" id="1914294"/>
    <lineage>
        <taxon>Eukaryota</taxon>
        <taxon>Fungi</taxon>
        <taxon>Dikarya</taxon>
        <taxon>Ascomycota</taxon>
        <taxon>Pezizomycotina</taxon>
        <taxon>Sordariomycetes</taxon>
        <taxon>Hypocreomycetidae</taxon>
        <taxon>Glomerellales</taxon>
        <taxon>Glomerellaceae</taxon>
        <taxon>Colletotrichum</taxon>
        <taxon>Colletotrichum acutatum species complex</taxon>
    </lineage>
</organism>
<name>A0ABQ9SYT7_9PEZI</name>
<comment type="caution">
    <text evidence="1">The sequence shown here is derived from an EMBL/GenBank/DDBJ whole genome shotgun (WGS) entry which is preliminary data.</text>
</comment>
<gene>
    <name evidence="1" type="ORF">CPAR01_02200</name>
</gene>
<dbReference type="EMBL" id="MOPA01000002">
    <property type="protein sequence ID" value="KAK1544698.1"/>
    <property type="molecule type" value="Genomic_DNA"/>
</dbReference>
<evidence type="ECO:0000313" key="2">
    <source>
        <dbReference type="Proteomes" id="UP001241169"/>
    </source>
</evidence>
<proteinExistence type="predicted"/>
<dbReference type="Proteomes" id="UP001241169">
    <property type="component" value="Unassembled WGS sequence"/>
</dbReference>
<dbReference type="GeneID" id="85370387"/>
<protein>
    <submittedName>
        <fullName evidence="1">Uncharacterized protein</fullName>
    </submittedName>
</protein>
<evidence type="ECO:0000313" key="1">
    <source>
        <dbReference type="EMBL" id="KAK1544698.1"/>
    </source>
</evidence>
<accession>A0ABQ9SYT7</accession>
<sequence>MSVFSSGLASRFQASFDRVPHVVIGKAVPHVHFAFYVRCLSMKSRLVVLKDLHGSAASVRRLNASEQPDANKPNLPPFFPTTLPHHIHGVPKLFHTLLPIPIVQGRCIRGSTGYMRGYSRGYSRGELNGLDSRRKIRKTVVTRKFFVSECSKKITNQIHLEMLQPPKLA</sequence>
<dbReference type="RefSeq" id="XP_060353816.1">
    <property type="nucleotide sequence ID" value="XM_060486488.1"/>
</dbReference>